<proteinExistence type="predicted"/>
<accession>A0A4R8T9D0</accession>
<feature type="compositionally biased region" description="Basic residues" evidence="1">
    <location>
        <begin position="41"/>
        <end position="58"/>
    </location>
</feature>
<feature type="compositionally biased region" description="Pro residues" evidence="1">
    <location>
        <begin position="1"/>
        <end position="14"/>
    </location>
</feature>
<name>A0A4R8T9D0_9PEZI</name>
<keyword evidence="3" id="KW-1185">Reference proteome</keyword>
<sequence>MPPPPLPPPLPSPPLAKDAPRRREDDFTFVQISHPSDVATWKKKVRSHAARNPSARRQRVADFQDSQRRGEVDADANVPSDAVVRSRRTGRRNLPFTPNGSNIMLFGPLTPLSASDLDPFDSFIRPLSPFEMHLMYHFKVAVVLSNIACIPDMDVRIPEKGGPVFWRSISNHWLRTAVSDIGMLASVFLLACRHVYKRNSVAYPEIYHQHAEAYRTQCMWSLADTLKTELKTKHISDDTITKTLALASDASLMNRKEDNEAHLRSAGELIKLRQNSSKGVKDDPDSSGRLVILFSESDKSEHPLATVQFGNLYGEKTGTTLTPVAKMPNFRHLVFSVGGGS</sequence>
<dbReference type="Proteomes" id="UP000295604">
    <property type="component" value="Unassembled WGS sequence"/>
</dbReference>
<dbReference type="PANTHER" id="PTHR37540">
    <property type="entry name" value="TRANSCRIPTION FACTOR (ACR-2), PUTATIVE-RELATED-RELATED"/>
    <property type="match status" value="1"/>
</dbReference>
<feature type="region of interest" description="Disordered" evidence="1">
    <location>
        <begin position="1"/>
        <end position="25"/>
    </location>
</feature>
<protein>
    <submittedName>
        <fullName evidence="2">Uncharacterized protein</fullName>
    </submittedName>
</protein>
<gene>
    <name evidence="2" type="ORF">C8034_v004420</name>
</gene>
<feature type="compositionally biased region" description="Basic and acidic residues" evidence="1">
    <location>
        <begin position="59"/>
        <end position="72"/>
    </location>
</feature>
<evidence type="ECO:0000313" key="2">
    <source>
        <dbReference type="EMBL" id="TEA13397.1"/>
    </source>
</evidence>
<comment type="caution">
    <text evidence="2">The sequence shown here is derived from an EMBL/GenBank/DDBJ whole genome shotgun (WGS) entry which is preliminary data.</text>
</comment>
<dbReference type="EMBL" id="QAPF01000201">
    <property type="protein sequence ID" value="TEA13397.1"/>
    <property type="molecule type" value="Genomic_DNA"/>
</dbReference>
<feature type="region of interest" description="Disordered" evidence="1">
    <location>
        <begin position="40"/>
        <end position="83"/>
    </location>
</feature>
<dbReference type="AlphaFoldDB" id="A0A4R8T9D0"/>
<organism evidence="2 3">
    <name type="scientific">Colletotrichum sidae</name>
    <dbReference type="NCBI Taxonomy" id="1347389"/>
    <lineage>
        <taxon>Eukaryota</taxon>
        <taxon>Fungi</taxon>
        <taxon>Dikarya</taxon>
        <taxon>Ascomycota</taxon>
        <taxon>Pezizomycotina</taxon>
        <taxon>Sordariomycetes</taxon>
        <taxon>Hypocreomycetidae</taxon>
        <taxon>Glomerellales</taxon>
        <taxon>Glomerellaceae</taxon>
        <taxon>Colletotrichum</taxon>
        <taxon>Colletotrichum orbiculare species complex</taxon>
    </lineage>
</organism>
<dbReference type="PANTHER" id="PTHR37540:SF10">
    <property type="entry name" value="SIGMA-70 REGION 2 FAMILY PROTEIN"/>
    <property type="match status" value="1"/>
</dbReference>
<evidence type="ECO:0000313" key="3">
    <source>
        <dbReference type="Proteomes" id="UP000295604"/>
    </source>
</evidence>
<evidence type="ECO:0000256" key="1">
    <source>
        <dbReference type="SAM" id="MobiDB-lite"/>
    </source>
</evidence>
<reference evidence="2 3" key="1">
    <citation type="submission" date="2018-11" db="EMBL/GenBank/DDBJ databases">
        <title>Genome sequence and assembly of Colletotrichum sidae.</title>
        <authorList>
            <person name="Gan P."/>
            <person name="Shirasu K."/>
        </authorList>
    </citation>
    <scope>NUCLEOTIDE SEQUENCE [LARGE SCALE GENOMIC DNA]</scope>
    <source>
        <strain evidence="2 3">CBS 518.97</strain>
    </source>
</reference>